<reference evidence="1" key="1">
    <citation type="submission" date="2021-10" db="EMBL/GenBank/DDBJ databases">
        <title>Tropical sea cucumber genome reveals ecological adaptation and Cuvierian tubules defense mechanism.</title>
        <authorList>
            <person name="Chen T."/>
        </authorList>
    </citation>
    <scope>NUCLEOTIDE SEQUENCE</scope>
    <source>
        <strain evidence="1">Nanhai2018</strain>
        <tissue evidence="1">Muscle</tissue>
    </source>
</reference>
<proteinExistence type="predicted"/>
<keyword evidence="2" id="KW-1185">Reference proteome</keyword>
<gene>
    <name evidence="1" type="ORF">HOLleu_43710</name>
</gene>
<sequence length="103" mass="11783">MSLLIRHVIPSLKLGRVIDEHSLKVVWKAKVKQPDAASGPSFLGKGRWHHRLILVALAGLPSLHIKVWQGPNRKSIASWQGYYWSFRLPIKVNVVKSKKKWIT</sequence>
<comment type="caution">
    <text evidence="1">The sequence shown here is derived from an EMBL/GenBank/DDBJ whole genome shotgun (WGS) entry which is preliminary data.</text>
</comment>
<accession>A0A9Q1BBE7</accession>
<dbReference type="AlphaFoldDB" id="A0A9Q1BBE7"/>
<organism evidence="1 2">
    <name type="scientific">Holothuria leucospilota</name>
    <name type="common">Black long sea cucumber</name>
    <name type="synonym">Mertensiothuria leucospilota</name>
    <dbReference type="NCBI Taxonomy" id="206669"/>
    <lineage>
        <taxon>Eukaryota</taxon>
        <taxon>Metazoa</taxon>
        <taxon>Echinodermata</taxon>
        <taxon>Eleutherozoa</taxon>
        <taxon>Echinozoa</taxon>
        <taxon>Holothuroidea</taxon>
        <taxon>Aspidochirotacea</taxon>
        <taxon>Aspidochirotida</taxon>
        <taxon>Holothuriidae</taxon>
        <taxon>Holothuria</taxon>
    </lineage>
</organism>
<protein>
    <submittedName>
        <fullName evidence="1">Uncharacterized protein</fullName>
    </submittedName>
</protein>
<evidence type="ECO:0000313" key="1">
    <source>
        <dbReference type="EMBL" id="KAJ8018347.1"/>
    </source>
</evidence>
<dbReference type="EMBL" id="JAIZAY010000425">
    <property type="protein sequence ID" value="KAJ8018347.1"/>
    <property type="molecule type" value="Genomic_DNA"/>
</dbReference>
<dbReference type="Proteomes" id="UP001152320">
    <property type="component" value="Unassembled WGS sequence"/>
</dbReference>
<evidence type="ECO:0000313" key="2">
    <source>
        <dbReference type="Proteomes" id="UP001152320"/>
    </source>
</evidence>
<name>A0A9Q1BBE7_HOLLE</name>